<proteinExistence type="predicted"/>
<gene>
    <name evidence="4" type="ORF">TCAL_16480</name>
</gene>
<name>A0A553NUD2_TIGCA</name>
<dbReference type="EMBL" id="VCGU01000010">
    <property type="protein sequence ID" value="TRY69042.1"/>
    <property type="molecule type" value="Genomic_DNA"/>
</dbReference>
<keyword evidence="2" id="KW-0812">Transmembrane</keyword>
<feature type="compositionally biased region" description="Basic residues" evidence="1">
    <location>
        <begin position="8"/>
        <end position="20"/>
    </location>
</feature>
<evidence type="ECO:0000256" key="1">
    <source>
        <dbReference type="SAM" id="MobiDB-lite"/>
    </source>
</evidence>
<accession>A0A553NUD2</accession>
<dbReference type="GO" id="GO:0008083">
    <property type="term" value="F:growth factor activity"/>
    <property type="evidence" value="ECO:0007669"/>
    <property type="project" value="InterPro"/>
</dbReference>
<dbReference type="InterPro" id="IPR000072">
    <property type="entry name" value="PDGF/VEGF_dom"/>
</dbReference>
<dbReference type="Pfam" id="PF00341">
    <property type="entry name" value="PDGF"/>
    <property type="match status" value="1"/>
</dbReference>
<dbReference type="InterPro" id="IPR029034">
    <property type="entry name" value="Cystine-knot_cytokine"/>
</dbReference>
<keyword evidence="2" id="KW-0472">Membrane</keyword>
<sequence length="510" mass="56916">MTDEAKHRLNKHHHHNRHRHRYLRPGTTTTLKGGSISRYSAAQALMDNKMRSSRGKYTMKEEVVRRIEIDHPCKLTTTAVKVTFPGMKSEVLVSFLGYKEPNLMFVNRCKGLCSSDAIGKVACVPTKRTWKKVNMQLKTQVLGRDAKEKAKELMLEDHTECGCQCLTMSPSQCIRPELFNNETCSCACDNSIYRRDQLQCEAYSDRKWDEATCSCRHVDETIPPAGGSLNIMTPARGDDLPRGHQVDPPSSGCTECFHCLGLAKGYGKSSIEAMSQSASGDMIVQNSWTIIAVCAVTIGVLGTTTIYYWRKTKQMGDELHHKSNSPLMLHDFGEMKSMDEVDLGFQDPSFECMLAAATTTVTSNKPEYILKELASPPPRGRTRHLEKSNSMNELDVQHLPVLDVKREKGTKRNGDVVNALPRAACPANNNPTTTTTTTTTYKSNSLGRTNHSKRTNRSSKSRNKSNGGHVAYCQDHYQTDLIQGCFENGADLDQDSPQLSSHPSNWFVTQ</sequence>
<evidence type="ECO:0000256" key="2">
    <source>
        <dbReference type="SAM" id="Phobius"/>
    </source>
</evidence>
<evidence type="ECO:0000259" key="3">
    <source>
        <dbReference type="PROSITE" id="PS50278"/>
    </source>
</evidence>
<dbReference type="AlphaFoldDB" id="A0A553NUD2"/>
<dbReference type="GO" id="GO:0016020">
    <property type="term" value="C:membrane"/>
    <property type="evidence" value="ECO:0007669"/>
    <property type="project" value="InterPro"/>
</dbReference>
<dbReference type="Gene3D" id="2.10.90.10">
    <property type="entry name" value="Cystine-knot cytokines"/>
    <property type="match status" value="1"/>
</dbReference>
<organism evidence="4 5">
    <name type="scientific">Tigriopus californicus</name>
    <name type="common">Marine copepod</name>
    <dbReference type="NCBI Taxonomy" id="6832"/>
    <lineage>
        <taxon>Eukaryota</taxon>
        <taxon>Metazoa</taxon>
        <taxon>Ecdysozoa</taxon>
        <taxon>Arthropoda</taxon>
        <taxon>Crustacea</taxon>
        <taxon>Multicrustacea</taxon>
        <taxon>Hexanauplia</taxon>
        <taxon>Copepoda</taxon>
        <taxon>Harpacticoida</taxon>
        <taxon>Harpacticidae</taxon>
        <taxon>Tigriopus</taxon>
    </lineage>
</organism>
<protein>
    <recommendedName>
        <fullName evidence="3">Platelet-derived growth factor (PDGF) family profile domain-containing protein</fullName>
    </recommendedName>
</protein>
<evidence type="ECO:0000313" key="5">
    <source>
        <dbReference type="Proteomes" id="UP000318571"/>
    </source>
</evidence>
<dbReference type="SUPFAM" id="SSF57501">
    <property type="entry name" value="Cystine-knot cytokines"/>
    <property type="match status" value="1"/>
</dbReference>
<dbReference type="Proteomes" id="UP000318571">
    <property type="component" value="Chromosome 1"/>
</dbReference>
<keyword evidence="5" id="KW-1185">Reference proteome</keyword>
<feature type="region of interest" description="Disordered" evidence="1">
    <location>
        <begin position="1"/>
        <end position="20"/>
    </location>
</feature>
<reference evidence="4 5" key="1">
    <citation type="journal article" date="2018" name="Nat. Ecol. Evol.">
        <title>Genomic signatures of mitonuclear coevolution across populations of Tigriopus californicus.</title>
        <authorList>
            <person name="Barreto F.S."/>
            <person name="Watson E.T."/>
            <person name="Lima T.G."/>
            <person name="Willett C.S."/>
            <person name="Edmands S."/>
            <person name="Li W."/>
            <person name="Burton R.S."/>
        </authorList>
    </citation>
    <scope>NUCLEOTIDE SEQUENCE [LARGE SCALE GENOMIC DNA]</scope>
    <source>
        <strain evidence="4 5">San Diego</strain>
    </source>
</reference>
<feature type="transmembrane region" description="Helical" evidence="2">
    <location>
        <begin position="288"/>
        <end position="309"/>
    </location>
</feature>
<keyword evidence="2" id="KW-1133">Transmembrane helix</keyword>
<evidence type="ECO:0000313" key="4">
    <source>
        <dbReference type="EMBL" id="TRY69042.1"/>
    </source>
</evidence>
<feature type="region of interest" description="Disordered" evidence="1">
    <location>
        <begin position="424"/>
        <end position="470"/>
    </location>
</feature>
<feature type="compositionally biased region" description="Basic residues" evidence="1">
    <location>
        <begin position="450"/>
        <end position="463"/>
    </location>
</feature>
<dbReference type="PROSITE" id="PS50278">
    <property type="entry name" value="PDGF_2"/>
    <property type="match status" value="1"/>
</dbReference>
<comment type="caution">
    <text evidence="4">The sequence shown here is derived from an EMBL/GenBank/DDBJ whole genome shotgun (WGS) entry which is preliminary data.</text>
</comment>
<feature type="domain" description="Platelet-derived growth factor (PDGF) family profile" evidence="3">
    <location>
        <begin position="95"/>
        <end position="164"/>
    </location>
</feature>